<dbReference type="STRING" id="71139.A0A059C8U1"/>
<organism evidence="9">
    <name type="scientific">Eucalyptus grandis</name>
    <name type="common">Flooded gum</name>
    <dbReference type="NCBI Taxonomy" id="71139"/>
    <lineage>
        <taxon>Eukaryota</taxon>
        <taxon>Viridiplantae</taxon>
        <taxon>Streptophyta</taxon>
        <taxon>Embryophyta</taxon>
        <taxon>Tracheophyta</taxon>
        <taxon>Spermatophyta</taxon>
        <taxon>Magnoliopsida</taxon>
        <taxon>eudicotyledons</taxon>
        <taxon>Gunneridae</taxon>
        <taxon>Pentapetalae</taxon>
        <taxon>rosids</taxon>
        <taxon>malvids</taxon>
        <taxon>Myrtales</taxon>
        <taxon>Myrtaceae</taxon>
        <taxon>Myrtoideae</taxon>
        <taxon>Eucalypteae</taxon>
        <taxon>Eucalyptus</taxon>
    </lineage>
</organism>
<feature type="region of interest" description="Disordered" evidence="7">
    <location>
        <begin position="319"/>
        <end position="345"/>
    </location>
</feature>
<dbReference type="GO" id="GO:0005634">
    <property type="term" value="C:nucleus"/>
    <property type="evidence" value="ECO:0000318"/>
    <property type="project" value="GO_Central"/>
</dbReference>
<dbReference type="KEGG" id="egr:104445486"/>
<feature type="domain" description="BHLH" evidence="8">
    <location>
        <begin position="339"/>
        <end position="388"/>
    </location>
</feature>
<keyword evidence="5" id="KW-0804">Transcription</keyword>
<dbReference type="OrthoDB" id="673975at2759"/>
<dbReference type="InterPro" id="IPR036638">
    <property type="entry name" value="HLH_DNA-bd_sf"/>
</dbReference>
<dbReference type="FunFam" id="4.10.280.10:FF:000032">
    <property type="entry name" value="Transcription factor bHLH123 family"/>
    <property type="match status" value="1"/>
</dbReference>
<dbReference type="AlphaFoldDB" id="A0A059C8U1"/>
<dbReference type="PANTHER" id="PTHR16223">
    <property type="entry name" value="TRANSCRIPTION FACTOR BHLH83-RELATED"/>
    <property type="match status" value="1"/>
</dbReference>
<dbReference type="InterPro" id="IPR045239">
    <property type="entry name" value="bHLH95_bHLH"/>
</dbReference>
<evidence type="ECO:0000256" key="5">
    <source>
        <dbReference type="ARBA" id="ARBA00023163"/>
    </source>
</evidence>
<dbReference type="SUPFAM" id="SSF47459">
    <property type="entry name" value="HLH, helix-loop-helix DNA-binding domain"/>
    <property type="match status" value="1"/>
</dbReference>
<dbReference type="Gene3D" id="4.10.280.10">
    <property type="entry name" value="Helix-loop-helix DNA-binding domain"/>
    <property type="match status" value="1"/>
</dbReference>
<dbReference type="PANTHER" id="PTHR16223:SF238">
    <property type="entry name" value="TRANSCRIPTION FACTOR BHLH114"/>
    <property type="match status" value="1"/>
</dbReference>
<dbReference type="PROSITE" id="PS50888">
    <property type="entry name" value="BHLH"/>
    <property type="match status" value="1"/>
</dbReference>
<keyword evidence="3" id="KW-0805">Transcription regulation</keyword>
<dbReference type="eggNOG" id="ENOG502QRNH">
    <property type="taxonomic scope" value="Eukaryota"/>
</dbReference>
<evidence type="ECO:0000259" key="8">
    <source>
        <dbReference type="PROSITE" id="PS50888"/>
    </source>
</evidence>
<evidence type="ECO:0000256" key="6">
    <source>
        <dbReference type="ARBA" id="ARBA00023242"/>
    </source>
</evidence>
<dbReference type="GO" id="GO:0000981">
    <property type="term" value="F:DNA-binding transcription factor activity, RNA polymerase II-specific"/>
    <property type="evidence" value="ECO:0000318"/>
    <property type="project" value="GO_Central"/>
</dbReference>
<dbReference type="GO" id="GO:0046983">
    <property type="term" value="F:protein dimerization activity"/>
    <property type="evidence" value="ECO:0007669"/>
    <property type="project" value="InterPro"/>
</dbReference>
<comment type="subcellular location">
    <subcellularLocation>
        <location evidence="1">Nucleus</location>
    </subcellularLocation>
</comment>
<accession>A0A059C8U1</accession>
<name>A0A059C8U1_EUCGR</name>
<keyword evidence="6" id="KW-0539">Nucleus</keyword>
<evidence type="ECO:0000313" key="9">
    <source>
        <dbReference type="EMBL" id="KCW74873.1"/>
    </source>
</evidence>
<evidence type="ECO:0000256" key="2">
    <source>
        <dbReference type="ARBA" id="ARBA00011738"/>
    </source>
</evidence>
<dbReference type="InParanoid" id="A0A059C8U1"/>
<evidence type="ECO:0000256" key="3">
    <source>
        <dbReference type="ARBA" id="ARBA00023015"/>
    </source>
</evidence>
<evidence type="ECO:0000256" key="4">
    <source>
        <dbReference type="ARBA" id="ARBA00023125"/>
    </source>
</evidence>
<evidence type="ECO:0000256" key="1">
    <source>
        <dbReference type="ARBA" id="ARBA00004123"/>
    </source>
</evidence>
<dbReference type="GO" id="GO:0000978">
    <property type="term" value="F:RNA polymerase II cis-regulatory region sequence-specific DNA binding"/>
    <property type="evidence" value="ECO:0000318"/>
    <property type="project" value="GO_Central"/>
</dbReference>
<comment type="subunit">
    <text evidence="2">Homodimer.</text>
</comment>
<protein>
    <recommendedName>
        <fullName evidence="8">BHLH domain-containing protein</fullName>
    </recommendedName>
</protein>
<sequence>MAENFQAGICGESWWSSLRGMPFAGGASICLAAANDGGGFGWTAADMAMSNKARSSEHNDFSLSDSSMVFENNHYKAQPRSAVRGCGRSELVVPDLLGTGFGISLPATPDWNQALLGGGGKFAQSSYGSILNEEMSSRIQKDWSPKSYSSCVVEDSSMNGFKQINQEFSSDQSELTSITTSSTTAATCEGFSAEFAVGSGLSGGGLYGFPLIQSLLDEPSDFQPQHQSLLTTAARSVNNFSQTMNSNDQSPPSFAKLSSLLKPSSVNRQPNRLPVSDIAMGPTPMNSLDWTTASPPTIYDKKPSCATPNTKRNCDDAREVNSAVKKSSSTEPGFKRPRIETPSPLPTFKVRKEKLGDRITALQQLVSPFGKTDTASVLHEAIEYIKFLHDQVHVLSTPYMRNGASIQHQQGCDKPKDYASEGPKQDLKSRGLCLVPISSTFPVSHETPVDFWTPTFGGSFR</sequence>
<reference evidence="9" key="1">
    <citation type="submission" date="2013-07" db="EMBL/GenBank/DDBJ databases">
        <title>The genome of Eucalyptus grandis.</title>
        <authorList>
            <person name="Schmutz J."/>
            <person name="Hayes R."/>
            <person name="Myburg A."/>
            <person name="Tuskan G."/>
            <person name="Grattapaglia D."/>
            <person name="Rokhsar D.S."/>
        </authorList>
    </citation>
    <scope>NUCLEOTIDE SEQUENCE</scope>
    <source>
        <tissue evidence="9">Leaf extractions</tissue>
    </source>
</reference>
<dbReference type="GO" id="GO:0006357">
    <property type="term" value="P:regulation of transcription by RNA polymerase II"/>
    <property type="evidence" value="ECO:0000318"/>
    <property type="project" value="GO_Central"/>
</dbReference>
<dbReference type="InterPro" id="IPR045843">
    <property type="entry name" value="IND-like"/>
</dbReference>
<dbReference type="CDD" id="cd11393">
    <property type="entry name" value="bHLH_AtbHLH_like"/>
    <property type="match status" value="1"/>
</dbReference>
<gene>
    <name evidence="9" type="ORF">EUGRSUZ_E03614</name>
</gene>
<dbReference type="InterPro" id="IPR011598">
    <property type="entry name" value="bHLH_dom"/>
</dbReference>
<proteinExistence type="predicted"/>
<dbReference type="Gramene" id="KCW74873">
    <property type="protein sequence ID" value="KCW74873"/>
    <property type="gene ID" value="EUGRSUZ_E03614"/>
</dbReference>
<evidence type="ECO:0000256" key="7">
    <source>
        <dbReference type="SAM" id="MobiDB-lite"/>
    </source>
</evidence>
<keyword evidence="4" id="KW-0238">DNA-binding</keyword>
<dbReference type="EMBL" id="KK198757">
    <property type="protein sequence ID" value="KCW74873.1"/>
    <property type="molecule type" value="Genomic_DNA"/>
</dbReference>